<reference evidence="2 3" key="1">
    <citation type="submission" date="2023-10" db="EMBL/GenBank/DDBJ databases">
        <title>Comparative genomics analysis reveals potential genetic determinants of host preference in Cryptosporidium xiaoi.</title>
        <authorList>
            <person name="Xiao L."/>
            <person name="Li J."/>
        </authorList>
    </citation>
    <scope>NUCLEOTIDE SEQUENCE [LARGE SCALE GENOMIC DNA]</scope>
    <source>
        <strain evidence="2 3">52996</strain>
    </source>
</reference>
<protein>
    <recommendedName>
        <fullName evidence="4">AP2/ERF domain-containing protein</fullName>
    </recommendedName>
</protein>
<accession>A0AAV9XVP8</accession>
<dbReference type="EMBL" id="JAWDEY010000034">
    <property type="protein sequence ID" value="KAK6588280.1"/>
    <property type="molecule type" value="Genomic_DNA"/>
</dbReference>
<evidence type="ECO:0000256" key="1">
    <source>
        <dbReference type="SAM" id="MobiDB-lite"/>
    </source>
</evidence>
<comment type="caution">
    <text evidence="2">The sequence shown here is derived from an EMBL/GenBank/DDBJ whole genome shotgun (WGS) entry which is preliminary data.</text>
</comment>
<gene>
    <name evidence="2" type="ORF">RS030_6763</name>
</gene>
<sequence length="663" mass="73794">MPGGSNTNFHPQSGHPGVTWCSERRTWRICYAPEPGKRVTKSFNPRHYGGLEQALQAAIEYLREQKAKLSLFRPNGNSNKGENSSNINIKKMNDKLNDLHNTSNSNNSAGNVPQDLEINNGKCINNKLNGNNNHNHIHDHNNNNNNANWNNIQYNGFDYGSGLGNTEYNNGINSELLPGFENGKITNNQNLFSMENTNNEQWNVTAAAVIAHAITSSKANGFNQKRKANCEYSTSMRQPSNKTIKSSNIYDDNNNYFNQSNTTLIQSNNIELNNGYCCDCYNNRGLINNYKKNEDTNHLIDNNSNMLGQNTFQYQCSQSTKSTISSSNNNCNININDTNNNNNVNANNSISPFVYDYNDQNINEVMNIRTPKYVNYQRHTGNQNVEDDLLHPSIASSSPLGRVFQSTPYSNMDNYENILTPNMRTNNLHNHGINMVGNNIDNNNNTNHSNHSNNGNNNNNNNNNNSNSNNNNNNNNSGGNNNNRYYGGNIYENDVGILSNNSKVSNNNKNDYTNGNCGLNCTTNNGSNHGNCSCNNCINNNLPPQNEFSDYQSPFSTWFEGLGSCYSEIEDAFLSKSSQLLPVGSLGPYSFQPYKEQNNGSDVNGKSIVESILLPLSTTSCSTSAEPQLSNELILDSCQTINLFQQNNKNSCIGDNNNPININ</sequence>
<dbReference type="Proteomes" id="UP001311799">
    <property type="component" value="Unassembled WGS sequence"/>
</dbReference>
<dbReference type="Gene3D" id="1.20.5.2050">
    <property type="match status" value="1"/>
</dbReference>
<feature type="region of interest" description="Disordered" evidence="1">
    <location>
        <begin position="429"/>
        <end position="486"/>
    </location>
</feature>
<evidence type="ECO:0000313" key="2">
    <source>
        <dbReference type="EMBL" id="KAK6588280.1"/>
    </source>
</evidence>
<feature type="region of interest" description="Disordered" evidence="1">
    <location>
        <begin position="384"/>
        <end position="405"/>
    </location>
</feature>
<dbReference type="AlphaFoldDB" id="A0AAV9XVP8"/>
<name>A0AAV9XVP8_9CRYT</name>
<evidence type="ECO:0000313" key="3">
    <source>
        <dbReference type="Proteomes" id="UP001311799"/>
    </source>
</evidence>
<proteinExistence type="predicted"/>
<evidence type="ECO:0008006" key="4">
    <source>
        <dbReference type="Google" id="ProtNLM"/>
    </source>
</evidence>
<feature type="compositionally biased region" description="Low complexity" evidence="1">
    <location>
        <begin position="437"/>
        <end position="483"/>
    </location>
</feature>
<organism evidence="2 3">
    <name type="scientific">Cryptosporidium xiaoi</name>
    <dbReference type="NCBI Taxonomy" id="659607"/>
    <lineage>
        <taxon>Eukaryota</taxon>
        <taxon>Sar</taxon>
        <taxon>Alveolata</taxon>
        <taxon>Apicomplexa</taxon>
        <taxon>Conoidasida</taxon>
        <taxon>Coccidia</taxon>
        <taxon>Eucoccidiorida</taxon>
        <taxon>Eimeriorina</taxon>
        <taxon>Cryptosporidiidae</taxon>
        <taxon>Cryptosporidium</taxon>
    </lineage>
</organism>
<keyword evidence="3" id="KW-1185">Reference proteome</keyword>
<feature type="compositionally biased region" description="Polar residues" evidence="1">
    <location>
        <begin position="394"/>
        <end position="405"/>
    </location>
</feature>